<evidence type="ECO:0000313" key="6">
    <source>
        <dbReference type="Proteomes" id="UP000008743"/>
    </source>
</evidence>
<feature type="compositionally biased region" description="Low complexity" evidence="3">
    <location>
        <begin position="163"/>
        <end position="174"/>
    </location>
</feature>
<dbReference type="AlphaFoldDB" id="A0A0D2U1Z9"/>
<dbReference type="InParanoid" id="A0A0D2U1Z9"/>
<feature type="region of interest" description="Disordered" evidence="3">
    <location>
        <begin position="130"/>
        <end position="174"/>
    </location>
</feature>
<dbReference type="PROSITE" id="PS50048">
    <property type="entry name" value="ZN2_CY6_FUNGAL_2"/>
    <property type="match status" value="1"/>
</dbReference>
<dbReference type="Proteomes" id="UP000008743">
    <property type="component" value="Unassembled WGS sequence"/>
</dbReference>
<feature type="compositionally biased region" description="Low complexity" evidence="3">
    <location>
        <begin position="261"/>
        <end position="290"/>
    </location>
</feature>
<dbReference type="InterPro" id="IPR035965">
    <property type="entry name" value="PAS-like_dom_sf"/>
</dbReference>
<dbReference type="InterPro" id="IPR000014">
    <property type="entry name" value="PAS"/>
</dbReference>
<keyword evidence="1" id="KW-0479">Metal-binding</keyword>
<dbReference type="GO" id="GO:0008270">
    <property type="term" value="F:zinc ion binding"/>
    <property type="evidence" value="ECO:0007669"/>
    <property type="project" value="InterPro"/>
</dbReference>
<dbReference type="OrthoDB" id="5575144at2759"/>
<dbReference type="InterPro" id="IPR001138">
    <property type="entry name" value="Zn2Cys6_DnaBD"/>
</dbReference>
<dbReference type="SMART" id="SM00066">
    <property type="entry name" value="GAL4"/>
    <property type="match status" value="1"/>
</dbReference>
<feature type="region of interest" description="Disordered" evidence="3">
    <location>
        <begin position="20"/>
        <end position="64"/>
    </location>
</feature>
<accession>A0A0D2U1Z9</accession>
<evidence type="ECO:0000256" key="3">
    <source>
        <dbReference type="SAM" id="MobiDB-lite"/>
    </source>
</evidence>
<reference evidence="5" key="1">
    <citation type="submission" date="2011-02" db="EMBL/GenBank/DDBJ databases">
        <title>The Genome Sequence of Capsaspora owczarzaki ATCC 30864.</title>
        <authorList>
            <consortium name="The Broad Institute Genome Sequencing Platform"/>
            <person name="Russ C."/>
            <person name="Cuomo C."/>
            <person name="Burger G."/>
            <person name="Gray M.W."/>
            <person name="Holland P.W.H."/>
            <person name="King N."/>
            <person name="Lang F.B.F."/>
            <person name="Roger A.J."/>
            <person name="Ruiz-Trillo I."/>
            <person name="Young S.K."/>
            <person name="Zeng Q."/>
            <person name="Gargeya S."/>
            <person name="Alvarado L."/>
            <person name="Berlin A."/>
            <person name="Chapman S.B."/>
            <person name="Chen Z."/>
            <person name="Freedman E."/>
            <person name="Gellesch M."/>
            <person name="Goldberg J."/>
            <person name="Griggs A."/>
            <person name="Gujja S."/>
            <person name="Heilman E."/>
            <person name="Heiman D."/>
            <person name="Howarth C."/>
            <person name="Mehta T."/>
            <person name="Neiman D."/>
            <person name="Pearson M."/>
            <person name="Roberts A."/>
            <person name="Saif S."/>
            <person name="Shea T."/>
            <person name="Shenoy N."/>
            <person name="Sisk P."/>
            <person name="Stolte C."/>
            <person name="Sykes S."/>
            <person name="White J."/>
            <person name="Yandava C."/>
            <person name="Haas B."/>
            <person name="Nusbaum C."/>
            <person name="Birren B."/>
        </authorList>
    </citation>
    <scope>NUCLEOTIDE SEQUENCE</scope>
    <source>
        <strain evidence="5">ATCC 30864</strain>
    </source>
</reference>
<evidence type="ECO:0000256" key="1">
    <source>
        <dbReference type="ARBA" id="ARBA00022723"/>
    </source>
</evidence>
<dbReference type="SUPFAM" id="SSF55785">
    <property type="entry name" value="PYP-like sensor domain (PAS domain)"/>
    <property type="match status" value="1"/>
</dbReference>
<feature type="domain" description="Zn(2)-C6 fungal-type" evidence="4">
    <location>
        <begin position="68"/>
        <end position="96"/>
    </location>
</feature>
<feature type="region of interest" description="Disordered" evidence="3">
    <location>
        <begin position="261"/>
        <end position="317"/>
    </location>
</feature>
<keyword evidence="6" id="KW-1185">Reference proteome</keyword>
<dbReference type="PANTHER" id="PTHR47659">
    <property type="entry name" value="ZN(II)2CYS6 TRANSCRIPTION FACTOR (EUROFUNG)-RELATED"/>
    <property type="match status" value="1"/>
</dbReference>
<proteinExistence type="predicted"/>
<dbReference type="PANTHER" id="PTHR47659:SF7">
    <property type="entry name" value="FUNGAL TRANSCRIPTIONAL REGULATORY PROTEIN, N-TERMINAL DOMAIN-CONTAINING PROTEIN"/>
    <property type="match status" value="1"/>
</dbReference>
<evidence type="ECO:0000313" key="5">
    <source>
        <dbReference type="EMBL" id="KJE89251.1"/>
    </source>
</evidence>
<dbReference type="CDD" id="cd00130">
    <property type="entry name" value="PAS"/>
    <property type="match status" value="1"/>
</dbReference>
<feature type="region of interest" description="Disordered" evidence="3">
    <location>
        <begin position="485"/>
        <end position="538"/>
    </location>
</feature>
<feature type="compositionally biased region" description="Low complexity" evidence="3">
    <location>
        <begin position="485"/>
        <end position="527"/>
    </location>
</feature>
<name>A0A0D2U1Z9_CAPO3</name>
<evidence type="ECO:0000259" key="4">
    <source>
        <dbReference type="PROSITE" id="PS50048"/>
    </source>
</evidence>
<organism evidence="5 6">
    <name type="scientific">Capsaspora owczarzaki (strain ATCC 30864)</name>
    <dbReference type="NCBI Taxonomy" id="595528"/>
    <lineage>
        <taxon>Eukaryota</taxon>
        <taxon>Filasterea</taxon>
        <taxon>Capsaspora</taxon>
    </lineage>
</organism>
<protein>
    <recommendedName>
        <fullName evidence="4">Zn(2)-C6 fungal-type domain-containing protein</fullName>
    </recommendedName>
</protein>
<sequence length="814" mass="86008">MSSVSAAALVAPAMARGAAAVDDAERFSSSMGNGSAAADHLQLLHDSPEEDDPNQQQRRPRRKNVAISCSRCRDGHKACSMERPCTRCIRLGYTDCKDAVLVKPHNASSKPPVTGSAGGLGAGVSAARGLSNAGSGGSGDAAGKHARPSNRGLGVDQAKRHSSSGSSASASATPAALPYPEIQARLRELQAMGANVRLRAVSVARDGPGSDVMLMLEDDTAPVPPGASAAFAALSNTAAASIPSLPLQDLLEHATSSMTIGTAVTPSTTTTATTGQEQQYQHPQQQQQQQHSSGFGKGVDPFSALSAPPSASAPTASPFQSFLNSLSSSGAAGLATALDPLGYARQAAFSSSLDAANSDDLPFDTLSLKASSETSSGANLADSGMQFIALLDDDEAALLQSSLASGVLSHNPLSALPDMVVDATHPHPPGAISQAPVAMPNASFTAATSGGAGQEFSPANYLAHELVSHPKQHLPFSHLLRQLQQRESQRMLEPAPQPPSGQRQPSGLEPISPTASSSLASSPSSTDAADENDRRLTIPRIPRPIPYISENELRCKNVFVFMPDFQGDPVTDFLKGSSRKTRALIQRSESAFGVTSELSSSLISRPSSPISDLSSSSKDGRCVKVLCADQAWFQAGDISVQRLLALLADMRKTILMYRSNKRNPALRQSLMTGVRESLLLWERIRPKFFSSGAIPRYVPGGGVDERGMAWPSCVWDINAQVIDANDALCKLSGYSFQEIIEDLRMLCSLLDTRDAALAALCHLVSVHSRVAYYECSFTLLTRSGFSARIRLKVHIVRSEPDGIYLRSVGYFHLE</sequence>
<feature type="compositionally biased region" description="Low complexity" evidence="3">
    <location>
        <begin position="301"/>
        <end position="317"/>
    </location>
</feature>
<dbReference type="GO" id="GO:0000981">
    <property type="term" value="F:DNA-binding transcription factor activity, RNA polymerase II-specific"/>
    <property type="evidence" value="ECO:0007669"/>
    <property type="project" value="InterPro"/>
</dbReference>
<evidence type="ECO:0000256" key="2">
    <source>
        <dbReference type="ARBA" id="ARBA00023242"/>
    </source>
</evidence>
<dbReference type="CDD" id="cd00067">
    <property type="entry name" value="GAL4"/>
    <property type="match status" value="1"/>
</dbReference>
<gene>
    <name evidence="5" type="ORF">CAOG_009337</name>
</gene>
<dbReference type="Pfam" id="PF00172">
    <property type="entry name" value="Zn_clus"/>
    <property type="match status" value="1"/>
</dbReference>
<keyword evidence="2" id="KW-0539">Nucleus</keyword>
<dbReference type="PROSITE" id="PS00463">
    <property type="entry name" value="ZN2_CY6_FUNGAL_1"/>
    <property type="match status" value="1"/>
</dbReference>
<dbReference type="InterPro" id="IPR050335">
    <property type="entry name" value="ERT1_acuK_gluconeogen_tf"/>
</dbReference>
<dbReference type="EMBL" id="KE346360">
    <property type="protein sequence ID" value="KJE89251.1"/>
    <property type="molecule type" value="Genomic_DNA"/>
</dbReference>